<feature type="region of interest" description="Disordered" evidence="1">
    <location>
        <begin position="26"/>
        <end position="56"/>
    </location>
</feature>
<keyword evidence="2" id="KW-0812">Transmembrane</keyword>
<dbReference type="Proteomes" id="UP001500782">
    <property type="component" value="Unassembled WGS sequence"/>
</dbReference>
<evidence type="ECO:0000313" key="4">
    <source>
        <dbReference type="Proteomes" id="UP001500782"/>
    </source>
</evidence>
<dbReference type="EMBL" id="BAAADJ010000057">
    <property type="protein sequence ID" value="GAA0339498.1"/>
    <property type="molecule type" value="Genomic_DNA"/>
</dbReference>
<sequence>MTGLGWIFWGSILFIIGVSYFLGKKGMKPPGKSDHQIESEEQARNSLDQYDTRWGE</sequence>
<protein>
    <submittedName>
        <fullName evidence="3">Uncharacterized protein</fullName>
    </submittedName>
</protein>
<feature type="transmembrane region" description="Helical" evidence="2">
    <location>
        <begin position="6"/>
        <end position="23"/>
    </location>
</feature>
<proteinExistence type="predicted"/>
<evidence type="ECO:0000256" key="1">
    <source>
        <dbReference type="SAM" id="MobiDB-lite"/>
    </source>
</evidence>
<gene>
    <name evidence="3" type="ORF">GCM10008967_32290</name>
</gene>
<keyword evidence="2" id="KW-0472">Membrane</keyword>
<comment type="caution">
    <text evidence="3">The sequence shown here is derived from an EMBL/GenBank/DDBJ whole genome shotgun (WGS) entry which is preliminary data.</text>
</comment>
<feature type="compositionally biased region" description="Basic and acidic residues" evidence="1">
    <location>
        <begin position="31"/>
        <end position="43"/>
    </location>
</feature>
<keyword evidence="2" id="KW-1133">Transmembrane helix</keyword>
<dbReference type="RefSeq" id="WP_343801159.1">
    <property type="nucleotide sequence ID" value="NZ_BAAADJ010000057.1"/>
</dbReference>
<evidence type="ECO:0000256" key="2">
    <source>
        <dbReference type="SAM" id="Phobius"/>
    </source>
</evidence>
<accession>A0ABN0WJ21</accession>
<keyword evidence="4" id="KW-1185">Reference proteome</keyword>
<reference evidence="3 4" key="1">
    <citation type="journal article" date="2019" name="Int. J. Syst. Evol. Microbiol.">
        <title>The Global Catalogue of Microorganisms (GCM) 10K type strain sequencing project: providing services to taxonomists for standard genome sequencing and annotation.</title>
        <authorList>
            <consortium name="The Broad Institute Genomics Platform"/>
            <consortium name="The Broad Institute Genome Sequencing Center for Infectious Disease"/>
            <person name="Wu L."/>
            <person name="Ma J."/>
        </authorList>
    </citation>
    <scope>NUCLEOTIDE SEQUENCE [LARGE SCALE GENOMIC DNA]</scope>
    <source>
        <strain evidence="3 4">JCM 9731</strain>
    </source>
</reference>
<organism evidence="3 4">
    <name type="scientific">Bacillus carboniphilus</name>
    <dbReference type="NCBI Taxonomy" id="86663"/>
    <lineage>
        <taxon>Bacteria</taxon>
        <taxon>Bacillati</taxon>
        <taxon>Bacillota</taxon>
        <taxon>Bacilli</taxon>
        <taxon>Bacillales</taxon>
        <taxon>Bacillaceae</taxon>
        <taxon>Bacillus</taxon>
    </lineage>
</organism>
<evidence type="ECO:0000313" key="3">
    <source>
        <dbReference type="EMBL" id="GAA0339498.1"/>
    </source>
</evidence>
<name>A0ABN0WJ21_9BACI</name>